<feature type="compositionally biased region" description="Pro residues" evidence="1">
    <location>
        <begin position="4440"/>
        <end position="4466"/>
    </location>
</feature>
<feature type="compositionally biased region" description="Pro residues" evidence="1">
    <location>
        <begin position="5829"/>
        <end position="5842"/>
    </location>
</feature>
<feature type="compositionally biased region" description="Pro residues" evidence="1">
    <location>
        <begin position="3955"/>
        <end position="3971"/>
    </location>
</feature>
<feature type="region of interest" description="Disordered" evidence="1">
    <location>
        <begin position="4440"/>
        <end position="4469"/>
    </location>
</feature>
<dbReference type="PANTHER" id="PTHR48125">
    <property type="entry name" value="LP07818P1"/>
    <property type="match status" value="1"/>
</dbReference>
<feature type="region of interest" description="Disordered" evidence="1">
    <location>
        <begin position="623"/>
        <end position="645"/>
    </location>
</feature>
<feature type="compositionally biased region" description="Pro residues" evidence="1">
    <location>
        <begin position="3980"/>
        <end position="4024"/>
    </location>
</feature>
<reference evidence="2 3" key="1">
    <citation type="journal article" date="2015" name="Genome Biol. Evol.">
        <title>Comparative Genomics of a Bacterivorous Green Alga Reveals Evolutionary Causalities and Consequences of Phago-Mixotrophic Mode of Nutrition.</title>
        <authorList>
            <person name="Burns J.A."/>
            <person name="Paasch A."/>
            <person name="Narechania A."/>
            <person name="Kim E."/>
        </authorList>
    </citation>
    <scope>NUCLEOTIDE SEQUENCE [LARGE SCALE GENOMIC DNA]</scope>
    <source>
        <strain evidence="2 3">PLY_AMNH</strain>
    </source>
</reference>
<feature type="region of interest" description="Disordered" evidence="1">
    <location>
        <begin position="798"/>
        <end position="818"/>
    </location>
</feature>
<evidence type="ECO:0000313" key="3">
    <source>
        <dbReference type="Proteomes" id="UP001190700"/>
    </source>
</evidence>
<sequence>MAADHGISGIDRVLKILEMYGVQHIGLVTILSFALHEQHMSTHPAYHVVYEGLASPGCSPSEGRTPTHSECEDYASDVNLIVVGDAYHGVQFINETFFQDTSQWQLFVSLIGTGCRAWIVQDMLYIVHSGVGDTGYRGTAYSADWKPMLCVTPAPPPPPPYMPEPQELPSHLRNVIRDGGPHLNRSMINYFYYDDFPGYDPAEKDEHARGKVTLCDAHSLGAHLRTQRACETFAMHATAENSSAYFNYVKESTTHLATVTGELFLHLNSGCVLLSCAVIFGDVGHSACVNGQHMVVAYVNRTAIHDAAALVDDPEAQHDSFLYEDVVHENLLGYPVCKKMSLMQNLYATTAGTERCMQLRADAVYDDIPDSDMCYNASVALDLHFVPSASKHYDQASLQHLNPGCVALTEDGTALFNTASDPSAAYKRGSPICYAPERAFGLFFMEWLDGPLTYGDLDVDSTRRLATRYEQALNTRYDVHASGVHAVYPAGTDFMYDGRHLMQTDSPATASDNSVVLNVTVNFANTTRDTMIRFIVDLYYYPERIFDDNFTESYGTPTPVYYELDEVLIANVTIAPTAPFDQAVPSIFYGLTASSAQPPPPALASDVVESTGFYGVPVQAASPTFEEQRRDAETRDDASSQSNMYGITIAPRPTTLSDRAQHTANAPQSHPSFMLYGLRTGLGFARTRLYGATSTLRVLGSCDDASMVRIADYLREYHAEQSLFSALHDVVQASSVRVTARIVQNSFYGLPCIASVRIAYNATQLSDDPISNDEVVDPWSGDECLMFGPVLVPECAASASPSNPTSSPPTPRTVFNDPPPIPTFDTFYGINTKATRRLHLVAHLIIDEACDDALVERYERELQRRHGHLRNLSVSVAVIDAVFYGADIDCTLRGEVIHDAELSETSADGDPDIIAFEESDLCALFGPILIPSCSTPTAPRQHPPPPDTTPPPVAIPPTSSLVIGNTTLYGLSDELYGVRVVDPTITSVTGDGLQAIAGGVLSSVRTESASAIDLYGFYGVFTPKHVPSPALPPTQVDLATPSSQQSERTVRATPVESVLFYGFYGLSSQIEEQQSDPKTAVAQPIAPPRKDTSIAFDDRAGSEDTLYGFYEIRVDPPPPESAPSSISPPALEPCILLDTIQNQNCTIKPKTQQSACNMYLPDYKNALLTKFNITQFPYTCDDGFTDSEFYMTRKSAFYYWYLNTAINQTSQDGRPVLPPERVEIYVHSQEPGCPMPTFVERVYSNDPCPPPPPAPSPFYPLPSPTPQSPVIEVEALYGLRFHAATASYDLLFNDDCHQIGGLSSVRDRIRDAFEEAGAVRAQVIAELVLDGLYGLRYGACRVRGYVDLTLSEGDDDGLYTCEAVLQSEFADAVCVLTDGTHPPPPAASTPVTPAPPIAADAPSVLPDALVATFYGAAVMQRYRASAEYTMHEACTEQRLRTFESDLRQHHAIMSAHDASGIASIDANDITVQLVVLHSFYGLGCVLLVNISYAAEVTDTSAGTLPAFDPWDGDACLIFGPVLLPDCEIQYPPPPAIAPSFGELTVASSLLTTETSDGEAFELYGFYGVASRADALLVDEYSTLQTPSIPTVAAAPDAIFTSAGQFYGLHHDRRYSATAMLHLKNACGKEELHALAAYLRAYHATRSAESDIHREVAEDAVHVLFTNITSALYGIGCMVTVNITYDAAPMVTAADPDIGPTDPWDGDLCAMFGEFLMPETCTSSDPSPPATPSPPIISPQTQPSALLHVATEITITNDAFYGFYGLHVIENGTLGEDTGSTISQLSSRSDPTHSTIYGLHIGQRLLYGAQQALPLASSCDDVNVANLRRMLQRYHADRSHYSSLHATVESSQVSVIITLHSELYGLGCVADVRIAYEAEALDDADVDVTNDDAPVMTDPWNGDPCLMFGHLLQGCKQDNPTGAVLPPPPSPFSLTPPVNFNLHPREEISVTVDLYGFYGQTHTDARSIALNTPNIVTDQSQSTQPSPPPNVSESAVYGLNLRPLRLYGASQTLPLTGACDGIDVAALRSTLQVYHADLSRLSRTHAAVDTSQITVNITLHTAFYGSGCVAEVRIQYEAESLNDADVADTNDDTMVVTDPWDGDLCLMLEPLLPGCTSNDDAATISPPQATAPSPPTLLETFPPQDTSSILVELYGFYGYSDLVERKSVKDVSEAIVNRSQGLSSPLQFAVYGLNQGARRLYGALRELPLQGPCDRVDVQALRLALQTYHADRSRESATHAAVEPSQVSVDITLRTGLYGLGCVADVGIEYEAEALSDADVDVTNDDATVVTDPWDGDACLMFGSLLFGCAPEAPANPPPPTTAIAPPPFVNPKPRLHDEEFVAVELYGFYGLQIISASRDARHATVSHDDVQTNLALPSSDTVTTDTAVYGLNLGARRLYGALRELPLQGPCDRVDVQALRRALQTYHADRSRESAAHAAVEPSQVSVDITLRTGLYGLGCVADVGIQYEAEALTDADVDVTNDDATVVTDPWDGDACLMFGLLLFGCVPEAPANPPPPTTAIAPPPFVNPKPQLHDEEFVAVELYGFYGLQNTSASRDARHATVSHDDVQTNLALPSSDTVTTDTAVYGLNLGARRLYGALRELPLQGPCDRVDVQALRRALQTYHADRSHESATHAAVEPSQVSVDITLRSGLYGLGCVADVGIQYEAEALTDADVDVTNDDATVVTDPWDGDACLMFGPLFLGCASEDVATTPPPPSSSRIPPSVELAEKSKPRSEELNVVNFYGFYGVPMLVTDDNDRTAVTPTPQSPTTISPTVFVTAAPTAMVESMYGLSTSMGETHLIRLHDVCEDELSTFDAYRIGEEVRDAITEVNVRVTVDYKRVGIFYGAQCNNAVAITFQAQDAADDTILVDRVITTCTYELARCCAEQLALSTTAACSAHNIGTAAPTISAAAPTATLTAMPTSAPTTTDRGEACGPDYAFVSNRTNLYYANRMLRIHESGNCSDCAAVCDADAACKAFECNEGVRMIPNYHPPNVACVLYNTTEVVPKTWNCYFNMPGKICHHEMPIEILTQHFATTDISMHYDVWMYCEHDPQLTFAPTLPVQAPEEVTFAYTVRGGVCHDNATAVRDALIQNLNANALGNVNRTLFTEREVRVSASVKEHLGLYGFDMGCTVRFHVTVTFPYSFNPPPPPLSPGMSHPPTAIAYADPSATANDDDARVFEDALQSCLIDPVSCCAIPNIFLAIFIGVDCADITHDENTLSNTVLSPPPPPCPPPVTHAPTTATPTQAPTGAPPMAPPHPPVPPFSPPNPPPPPQGCGSGYIGHHELTNLNADADSLARMTPIFMTDCTVCGEACNRMPLTGADESCAAYECDDGVWSIPHYDAATRGVACFFYRDADNEIKSSEWRNHGVLPEVMPLLDNTLRADDISRHYDTWTYCINASSTVMAPPLDRRHLQTRIDEMLPCGTAARAFSSDAMRRREDTVHDGLQQSGYGVDRSDVVFHAIVDRDLDVYYGLSVDAYCKVQYTVNITYTYAPVRTHAPTVPTEILTRERLMELTATRPPPPPLMPVSSTMSQSRFKFEIDFDYDPFAYTLDYCYTNLAECCAMPYLLVYTLLEDCCTQSASCIFAGVSRPSPPAPLLPSPPWPLPPPQTPYAPAPAPSPPPHPSPSPPKRPPPPSPTLPPNSPPPPPSPPPPHPPLPMPPPPRPPPLTPPYPYYVSAQFRPDQVLELQNNTLLRVSARVVYDKSSERHLRSFVFEAMIHSEEHAVWVPMRPGVGWHQGDLLMTQTHRLLFDLSSETLQGLYTTDVFGLARSGSDGRYNELYLGEDVHYDPLATGHVGDPYWQSYTTNITQSRFVVFEPTDYGDFVYFSASRWPENMLGVLRVRGVYQPPSPPPPPLPPSPPPPSPLSPPPGPPPSPPPPSALAQQPASQSVTASASSPPSPNPPPSPSSLLPVHQHRRLPSPPLPPITSEQWWQDCMTITTAGAAARPPPPSPSPPPSSPGLPPGTDLSTVPPSPPPPSPPRPPPMSPSPPSPPPPPSPPMLPPGDYKSPPPPSPLPRRHCPRSSPPPQPNPPPLATQSPPPPSPTPETPEAGTCQAPDANTLFTTYGVQPSQVRLWTVTCATPVTEQSCRDVFCERYGRCDEDLACVWTPDDESSFVSTYNANAAVPYEIGDVARVSGEIVLPCVSRQLFDDASLGYGSQFDALLRDLLNADDASMEVQSHIAREDPSGEGTAMRFEAKWIGADAPPSQLTLLDLARSGRLNDAMRREFNTQDTCVEEVVLQEPEVVLRPTVFLTNISSADALLASTSTSAMQEVVEQIRRSVQEFAGGYLGDWQMDRIDRPRVSVTSWREWPGSFNLAVQLEVVYANAMLADPLLNDWLYRTVAYSYAHPEGMLNLQDIKTLFDEKDVERRYPVLLPSESVVSSSAVLAHAAAYAARPTNNGAAPDEDLLNPVPLFTNASAWRSVVYLPPSPPPPSPPPPSPSPPLPLNPQPPALPPYDAGVRPVVERELLSLVFDTPAVTAADASGNTPAFEAYTRDLMRQVSFAAFGVFDRFVTTPGTTGVKFEGHEVEADEVKLNITVRCAAQSYEVIGVCQSTFKTAALASNAAVVLPNQPDASATYDNFGDVSITSSSAAPGYAVLANAATQTSQASDGVVALPSRVRGMMDLALVDGNERTSEMNRICPLPQSGYMNYGYLSSYDLCALTCRINLRCEAVFYDIASMRCSGAHSCAASELVLVTDARKYRIAVRAKHETVTENGVTRPNDYLSAQGQMLRPSLTPSTPNAGLPCAYDAGSLVSGYGPCVWVPVVLDNQGLFSHAATSTSGVIDELHSYGVPAMDALRGDDSLFCAEMGGVQPITGLQTGEECAAYLSNSMDLNYAQFFVDETDVTYCFLSSTCANDNGMLAYSAFTSGIVYKLRANEGVSLRASTPVRTFSKAQYLVGYRLDDSVAPDRLYNPRELSAAASDSGDYERALTVAMAPVCTGGLINPEPYDNRNALNTPGSTRICINAMCGVYGQSSYVGDRKRETQCQTRTDALFAMDVTQVECCADTQYIGLMQQCSDTVAAPCLLPGTLASYVDDYTEVAQYLHGDAAHETGVISTVDTDALTVVSSVRVNVQEREDYDNYTDVVLAVETAHDTLASSVQFSGQPLAKDARQNAIIVGRRSTTDVVSVAMRTGLGPYPNIANDGFDISAIALRRVDSLLRSSLREPTTSNGIGLLESYRNVTLVLKDAAGATSATVPIVTNATAADADGHRYADVAEDRASVFVSPRVIGGTSTAYSLDRRYVHVKTDTGQERFDVCFSTCATNQPFSLGDDTPLYFTEEEATADGAANVQSYSSNLGVQYYSASEHAVRTVSDSLSPAAEMGPDSLDMAPVYAELRSVQFAGTKRERVAVRTLDGGHLRRQGVACVSLPLDLKSESELTLAVQEAVVSPGNLMNGGCVSKSGATARTSLPEMTLPYLDAPLSATSSIIASSAYPSLVLTTQSERRELSDISTHVMSLWDGRGGEDHSTDSWLPNTLADAAVAAATEAQLIEALTNICDDVRFSSTLELSEDARKPCEGFTFVTSLNTDKLLSNNYGGFCFGKHPSLYYDADDCVTAHGSGCESVTVKDVPVIHDDGSYRGTNAEQTMHRPVAHADLWPSFASAASACGTYRDNLLVFENLGLYLSPDPSTYEAKRHRRSLLSNAGLVVSVGAAQVGGVAVLQVTGADPVVGCPAQCGAPQRYGASPETRTIYYFDADASTGTVTYKVDATATEGFDTTGGTWPYVLVPPNGTYEIEADLAAAGQVVLGTTPIGSEGYAVLTINGRPAYQFVSDTGPSTAIGATMPGGWGAFRSDGTPIGDGMTASPTATPAAPPDAPPSPPPLAPGETAFPKTDGTALIVSGYPTVASMVSDASAQLRELLPTDGRRVMYATDEVVSAINTFAARRIQNISEQTHVTNVLNGAFSCGPVTATLTTADTVVSPTSVFNMDVSVPRTIDIDGSDVLSSRVDIVLAQTSTRAVEVRNMGYTATPADKYAFLGQCRGDSDPVDFYVDNADDFYYNRFACGAATGTVDWQLNPSDNLKPVTALPDSAQCEDGSREFRLTTTLAKFMGTSETNGHHAHVLREQRPGGVYAYSWSAYVYETVVDTEGLSYTRESQFDFEITLNP</sequence>
<feature type="compositionally biased region" description="Pro residues" evidence="1">
    <location>
        <begin position="3906"/>
        <end position="3915"/>
    </location>
</feature>
<accession>A0AAE0BRQ1</accession>
<feature type="region of interest" description="Disordered" evidence="1">
    <location>
        <begin position="3225"/>
        <end position="3284"/>
    </location>
</feature>
<feature type="compositionally biased region" description="Pro residues" evidence="1">
    <location>
        <begin position="941"/>
        <end position="954"/>
    </location>
</feature>
<dbReference type="EMBL" id="LGRX02033368">
    <property type="protein sequence ID" value="KAK3241556.1"/>
    <property type="molecule type" value="Genomic_DNA"/>
</dbReference>
<feature type="region of interest" description="Disordered" evidence="1">
    <location>
        <begin position="2710"/>
        <end position="2734"/>
    </location>
</feature>
<feature type="region of interest" description="Disordered" evidence="1">
    <location>
        <begin position="1720"/>
        <end position="1740"/>
    </location>
</feature>
<feature type="compositionally biased region" description="Low complexity" evidence="1">
    <location>
        <begin position="3242"/>
        <end position="3254"/>
    </location>
</feature>
<evidence type="ECO:0000313" key="2">
    <source>
        <dbReference type="EMBL" id="KAK3241556.1"/>
    </source>
</evidence>
<comment type="caution">
    <text evidence="2">The sequence shown here is derived from an EMBL/GenBank/DDBJ whole genome shotgun (WGS) entry which is preliminary data.</text>
</comment>
<gene>
    <name evidence="2" type="ORF">CYMTET_48673</name>
</gene>
<proteinExistence type="predicted"/>
<dbReference type="PANTHER" id="PTHR48125:SF10">
    <property type="entry name" value="OS12G0136300 PROTEIN"/>
    <property type="match status" value="1"/>
</dbReference>
<feature type="compositionally biased region" description="Basic and acidic residues" evidence="1">
    <location>
        <begin position="626"/>
        <end position="638"/>
    </location>
</feature>
<feature type="region of interest" description="Disordered" evidence="1">
    <location>
        <begin position="1074"/>
        <end position="1097"/>
    </location>
</feature>
<feature type="region of interest" description="Disordered" evidence="1">
    <location>
        <begin position="3604"/>
        <end position="3673"/>
    </location>
</feature>
<feature type="compositionally biased region" description="Pro residues" evidence="1">
    <location>
        <begin position="806"/>
        <end position="818"/>
    </location>
</feature>
<feature type="compositionally biased region" description="Pro residues" evidence="1">
    <location>
        <begin position="1725"/>
        <end position="1736"/>
    </location>
</feature>
<feature type="region of interest" description="Disordered" evidence="1">
    <location>
        <begin position="935"/>
        <end position="954"/>
    </location>
</feature>
<dbReference type="Proteomes" id="UP001190700">
    <property type="component" value="Unassembled WGS sequence"/>
</dbReference>
<keyword evidence="3" id="KW-1185">Reference proteome</keyword>
<feature type="compositionally biased region" description="Low complexity" evidence="1">
    <location>
        <begin position="3889"/>
        <end position="3905"/>
    </location>
</feature>
<feature type="compositionally biased region" description="Polar residues" evidence="1">
    <location>
        <begin position="3936"/>
        <end position="3949"/>
    </location>
</feature>
<feature type="compositionally biased region" description="Pro residues" evidence="1">
    <location>
        <begin position="4032"/>
        <end position="4056"/>
    </location>
</feature>
<feature type="region of interest" description="Disordered" evidence="1">
    <location>
        <begin position="3857"/>
        <end position="4064"/>
    </location>
</feature>
<feature type="compositionally biased region" description="Pro residues" evidence="1">
    <location>
        <begin position="3857"/>
        <end position="3888"/>
    </location>
</feature>
<organism evidence="2 3">
    <name type="scientific">Cymbomonas tetramitiformis</name>
    <dbReference type="NCBI Taxonomy" id="36881"/>
    <lineage>
        <taxon>Eukaryota</taxon>
        <taxon>Viridiplantae</taxon>
        <taxon>Chlorophyta</taxon>
        <taxon>Pyramimonadophyceae</taxon>
        <taxon>Pyramimonadales</taxon>
        <taxon>Pyramimonadaceae</taxon>
        <taxon>Cymbomonas</taxon>
    </lineage>
</organism>
<evidence type="ECO:0000256" key="1">
    <source>
        <dbReference type="SAM" id="MobiDB-lite"/>
    </source>
</evidence>
<feature type="compositionally biased region" description="Pro residues" evidence="1">
    <location>
        <begin position="3255"/>
        <end position="3279"/>
    </location>
</feature>
<feature type="compositionally biased region" description="Pro residues" evidence="1">
    <location>
        <begin position="3230"/>
        <end position="3241"/>
    </location>
</feature>
<name>A0AAE0BRQ1_9CHLO</name>
<feature type="region of interest" description="Disordered" evidence="1">
    <location>
        <begin position="5814"/>
        <end position="5846"/>
    </location>
</feature>
<feature type="compositionally biased region" description="Basic and acidic residues" evidence="1">
    <location>
        <begin position="1088"/>
        <end position="1097"/>
    </location>
</feature>
<protein>
    <submittedName>
        <fullName evidence="2">Uncharacterized protein</fullName>
    </submittedName>
</protein>